<dbReference type="GO" id="GO:0004521">
    <property type="term" value="F:RNA endonuclease activity"/>
    <property type="evidence" value="ECO:0007669"/>
    <property type="project" value="InterPro"/>
</dbReference>
<keyword evidence="14" id="KW-1185">Reference proteome</keyword>
<evidence type="ECO:0000256" key="1">
    <source>
        <dbReference type="ARBA" id="ARBA00001936"/>
    </source>
</evidence>
<dbReference type="Proteomes" id="UP000825935">
    <property type="component" value="Chromosome 6"/>
</dbReference>
<keyword evidence="4" id="KW-0540">Nuclease</keyword>
<comment type="similarity">
    <text evidence="2">Belongs to the ENDOU family.</text>
</comment>
<evidence type="ECO:0000256" key="4">
    <source>
        <dbReference type="ARBA" id="ARBA00022722"/>
    </source>
</evidence>
<comment type="cofactor">
    <cofactor evidence="1">
        <name>Mn(2+)</name>
        <dbReference type="ChEBI" id="CHEBI:29035"/>
    </cofactor>
</comment>
<dbReference type="SUPFAM" id="SSF142877">
    <property type="entry name" value="EndoU-like"/>
    <property type="match status" value="1"/>
</dbReference>
<dbReference type="CDD" id="cd21159">
    <property type="entry name" value="XendoU"/>
    <property type="match status" value="1"/>
</dbReference>
<dbReference type="GO" id="GO:0003723">
    <property type="term" value="F:RNA binding"/>
    <property type="evidence" value="ECO:0007669"/>
    <property type="project" value="UniProtKB-KW"/>
</dbReference>
<feature type="compositionally biased region" description="Basic and acidic residues" evidence="11">
    <location>
        <begin position="131"/>
        <end position="141"/>
    </location>
</feature>
<dbReference type="EMBL" id="CM035411">
    <property type="protein sequence ID" value="KAH7434249.1"/>
    <property type="molecule type" value="Genomic_DNA"/>
</dbReference>
<dbReference type="InterPro" id="IPR039787">
    <property type="entry name" value="ENDOU"/>
</dbReference>
<evidence type="ECO:0000259" key="12">
    <source>
        <dbReference type="PROSITE" id="PS51959"/>
    </source>
</evidence>
<feature type="compositionally biased region" description="Basic and acidic residues" evidence="11">
    <location>
        <begin position="157"/>
        <end position="175"/>
    </location>
</feature>
<keyword evidence="6" id="KW-0255">Endonuclease</keyword>
<keyword evidence="7" id="KW-0378">Hydrolase</keyword>
<dbReference type="InterPro" id="IPR018998">
    <property type="entry name" value="EndoU_C"/>
</dbReference>
<feature type="compositionally biased region" description="Polar residues" evidence="11">
    <location>
        <begin position="30"/>
        <end position="41"/>
    </location>
</feature>
<evidence type="ECO:0000256" key="7">
    <source>
        <dbReference type="ARBA" id="ARBA00022801"/>
    </source>
</evidence>
<reference evidence="13" key="1">
    <citation type="submission" date="2021-08" db="EMBL/GenBank/DDBJ databases">
        <title>WGS assembly of Ceratopteris richardii.</title>
        <authorList>
            <person name="Marchant D.B."/>
            <person name="Chen G."/>
            <person name="Jenkins J."/>
            <person name="Shu S."/>
            <person name="Leebens-Mack J."/>
            <person name="Grimwood J."/>
            <person name="Schmutz J."/>
            <person name="Soltis P."/>
            <person name="Soltis D."/>
            <person name="Chen Z.-H."/>
        </authorList>
    </citation>
    <scope>NUCLEOTIDE SEQUENCE</scope>
    <source>
        <strain evidence="13">Whitten #5841</strain>
        <tissue evidence="13">Leaf</tissue>
    </source>
</reference>
<sequence length="465" mass="52875">MDKLISGLVNTAIDAASSVLHREKSPPSSPIATGDSTSIDRSTWAEIAAGKGSHENKYEEHPLGQYNRAEPKHGGNWHSTDHRHDSVSQYQKQSYLSATSGHSQEETNEDDDNSGWQTAGRPHGRSHLNRPKKEENEDNKNSGRQSTGRPHGSRFNHYGESEHWQQFKKPPHEQHFADAISSDVEIQPTEEELQDVTLAYNRLWELDINRLTPGVDYEINCGDGKKIYDKQDMADNSLFQRVNKDVFRRPTYARFFALLDNYTAKQGVREHVTDEERQEEAAFIEEISRTAPIKYLHKYLSTKGVVSRNLEEFKRELNTLWFALYGRGGGQASSSGFEHVFVGEVKSHNGVEEISGFHNWIKFFLEEAAGRVDYQGYILPRRRNSAEPDAHSQCLSVQFTWNGILKPVSSTFIGVSPEFELALYTLCFYEGSEDNFMELGPYSVNIKCYKLGRNRLGSCFPIAQE</sequence>
<evidence type="ECO:0000313" key="13">
    <source>
        <dbReference type="EMBL" id="KAH7434249.1"/>
    </source>
</evidence>
<dbReference type="GO" id="GO:0016829">
    <property type="term" value="F:lyase activity"/>
    <property type="evidence" value="ECO:0007669"/>
    <property type="project" value="UniProtKB-KW"/>
</dbReference>
<evidence type="ECO:0000256" key="10">
    <source>
        <dbReference type="ARBA" id="ARBA00023239"/>
    </source>
</evidence>
<feature type="domain" description="EndoU" evidence="12">
    <location>
        <begin position="192"/>
        <end position="465"/>
    </location>
</feature>
<feature type="compositionally biased region" description="Basic and acidic residues" evidence="11">
    <location>
        <begin position="69"/>
        <end position="86"/>
    </location>
</feature>
<evidence type="ECO:0000256" key="9">
    <source>
        <dbReference type="ARBA" id="ARBA00023211"/>
    </source>
</evidence>
<evidence type="ECO:0000256" key="5">
    <source>
        <dbReference type="ARBA" id="ARBA00022723"/>
    </source>
</evidence>
<keyword evidence="8" id="KW-0694">RNA-binding</keyword>
<name>A0A8T2UPU4_CERRI</name>
<evidence type="ECO:0000256" key="8">
    <source>
        <dbReference type="ARBA" id="ARBA00022884"/>
    </source>
</evidence>
<dbReference type="InterPro" id="IPR037227">
    <property type="entry name" value="EndoU-like"/>
</dbReference>
<protein>
    <recommendedName>
        <fullName evidence="12">EndoU domain-containing protein</fullName>
    </recommendedName>
</protein>
<feature type="region of interest" description="Disordered" evidence="11">
    <location>
        <begin position="17"/>
        <end position="175"/>
    </location>
</feature>
<dbReference type="PANTHER" id="PTHR12439">
    <property type="entry name" value="PLACENTAL PROTEIN 11-RELATED"/>
    <property type="match status" value="1"/>
</dbReference>
<organism evidence="13 14">
    <name type="scientific">Ceratopteris richardii</name>
    <name type="common">Triangle waterfern</name>
    <dbReference type="NCBI Taxonomy" id="49495"/>
    <lineage>
        <taxon>Eukaryota</taxon>
        <taxon>Viridiplantae</taxon>
        <taxon>Streptophyta</taxon>
        <taxon>Embryophyta</taxon>
        <taxon>Tracheophyta</taxon>
        <taxon>Polypodiopsida</taxon>
        <taxon>Polypodiidae</taxon>
        <taxon>Polypodiales</taxon>
        <taxon>Pteridineae</taxon>
        <taxon>Pteridaceae</taxon>
        <taxon>Parkerioideae</taxon>
        <taxon>Ceratopteris</taxon>
    </lineage>
</organism>
<evidence type="ECO:0000256" key="6">
    <source>
        <dbReference type="ARBA" id="ARBA00022759"/>
    </source>
</evidence>
<accession>A0A8T2UPU4</accession>
<dbReference type="GO" id="GO:0046872">
    <property type="term" value="F:metal ion binding"/>
    <property type="evidence" value="ECO:0007669"/>
    <property type="project" value="UniProtKB-KW"/>
</dbReference>
<comment type="caution">
    <text evidence="13">The sequence shown here is derived from an EMBL/GenBank/DDBJ whole genome shotgun (WGS) entry which is preliminary data.</text>
</comment>
<comment type="subunit">
    <text evidence="3">Monomer.</text>
</comment>
<evidence type="ECO:0000256" key="3">
    <source>
        <dbReference type="ARBA" id="ARBA00011245"/>
    </source>
</evidence>
<evidence type="ECO:0000313" key="14">
    <source>
        <dbReference type="Proteomes" id="UP000825935"/>
    </source>
</evidence>
<evidence type="ECO:0000256" key="11">
    <source>
        <dbReference type="SAM" id="MobiDB-lite"/>
    </source>
</evidence>
<keyword evidence="5" id="KW-0479">Metal-binding</keyword>
<gene>
    <name evidence="13" type="ORF">KP509_06G007400</name>
</gene>
<dbReference type="GO" id="GO:0016787">
    <property type="term" value="F:hydrolase activity"/>
    <property type="evidence" value="ECO:0007669"/>
    <property type="project" value="UniProtKB-KW"/>
</dbReference>
<feature type="compositionally biased region" description="Basic and acidic residues" evidence="11">
    <location>
        <begin position="52"/>
        <end position="62"/>
    </location>
</feature>
<dbReference type="PANTHER" id="PTHR12439:SF11">
    <property type="entry name" value="URIDYLATE-SPECIFIC ENDORIBONUCLEASE"/>
    <property type="match status" value="1"/>
</dbReference>
<proteinExistence type="inferred from homology"/>
<dbReference type="PROSITE" id="PS51959">
    <property type="entry name" value="ENDOU"/>
    <property type="match status" value="1"/>
</dbReference>
<dbReference type="Pfam" id="PF09412">
    <property type="entry name" value="XendoU"/>
    <property type="match status" value="1"/>
</dbReference>
<keyword evidence="10" id="KW-0456">Lyase</keyword>
<dbReference type="OrthoDB" id="430326at2759"/>
<dbReference type="AlphaFoldDB" id="A0A8T2UPU4"/>
<keyword evidence="9" id="KW-0464">Manganese</keyword>
<evidence type="ECO:0000256" key="2">
    <source>
        <dbReference type="ARBA" id="ARBA00010168"/>
    </source>
</evidence>
<feature type="compositionally biased region" description="Polar residues" evidence="11">
    <location>
        <begin position="87"/>
        <end position="102"/>
    </location>
</feature>